<dbReference type="RefSeq" id="WP_344027797.1">
    <property type="nucleotide sequence ID" value="NZ_BAAAOB010000001.1"/>
</dbReference>
<feature type="transmembrane region" description="Helical" evidence="1">
    <location>
        <begin position="195"/>
        <end position="216"/>
    </location>
</feature>
<keyword evidence="1" id="KW-0472">Membrane</keyword>
<keyword evidence="1" id="KW-1133">Transmembrane helix</keyword>
<protein>
    <recommendedName>
        <fullName evidence="4">PH (Pleckstrin Homology) domain-containing protein</fullName>
    </recommendedName>
</protein>
<gene>
    <name evidence="2" type="ORF">GCM10009768_00650</name>
</gene>
<evidence type="ECO:0000256" key="1">
    <source>
        <dbReference type="SAM" id="Phobius"/>
    </source>
</evidence>
<keyword evidence="1" id="KW-0812">Transmembrane</keyword>
<name>A0ABN2L5K8_9MICO</name>
<accession>A0ABN2L5K8</accession>
<evidence type="ECO:0000313" key="2">
    <source>
        <dbReference type="EMBL" id="GAA1776102.1"/>
    </source>
</evidence>
<feature type="transmembrane region" description="Helical" evidence="1">
    <location>
        <begin position="43"/>
        <end position="67"/>
    </location>
</feature>
<comment type="caution">
    <text evidence="2">The sequence shown here is derived from an EMBL/GenBank/DDBJ whole genome shotgun (WGS) entry which is preliminary data.</text>
</comment>
<dbReference type="EMBL" id="BAAAOB010000001">
    <property type="protein sequence ID" value="GAA1776102.1"/>
    <property type="molecule type" value="Genomic_DNA"/>
</dbReference>
<evidence type="ECO:0008006" key="4">
    <source>
        <dbReference type="Google" id="ProtNLM"/>
    </source>
</evidence>
<keyword evidence="3" id="KW-1185">Reference proteome</keyword>
<evidence type="ECO:0000313" key="3">
    <source>
        <dbReference type="Proteomes" id="UP001500851"/>
    </source>
</evidence>
<dbReference type="Proteomes" id="UP001500851">
    <property type="component" value="Unassembled WGS sequence"/>
</dbReference>
<reference evidence="2 3" key="1">
    <citation type="journal article" date="2019" name="Int. J. Syst. Evol. Microbiol.">
        <title>The Global Catalogue of Microorganisms (GCM) 10K type strain sequencing project: providing services to taxonomists for standard genome sequencing and annotation.</title>
        <authorList>
            <consortium name="The Broad Institute Genomics Platform"/>
            <consortium name="The Broad Institute Genome Sequencing Center for Infectious Disease"/>
            <person name="Wu L."/>
            <person name="Ma J."/>
        </authorList>
    </citation>
    <scope>NUCLEOTIDE SEQUENCE [LARGE SCALE GENOMIC DNA]</scope>
    <source>
        <strain evidence="2 3">JCM 14736</strain>
    </source>
</reference>
<organism evidence="2 3">
    <name type="scientific">Leucobacter iarius</name>
    <dbReference type="NCBI Taxonomy" id="333963"/>
    <lineage>
        <taxon>Bacteria</taxon>
        <taxon>Bacillati</taxon>
        <taxon>Actinomycetota</taxon>
        <taxon>Actinomycetes</taxon>
        <taxon>Micrococcales</taxon>
        <taxon>Microbacteriaceae</taxon>
        <taxon>Leucobacter</taxon>
    </lineage>
</organism>
<sequence length="217" mass="22575">MRTIPEQQTAFLRLVVLLQSVPLGIMLGALIGLLLGGPSLGPAPIVTLIVGWLLWFFGLVITLTLTARNEAQLQRRLAAATEAAALHPAAVAEWPAVNAILSRAMPVRKRAAFRTALYVASTERHGVLPVAVRIAPGTPPPQFSGARLRLAPTDPAVAVIEGLAAPAEHAAAAGDPALAGLSRVQRGLSLPLRSWLPGLAPGGIALVLTAALLLLLR</sequence>
<proteinExistence type="predicted"/>
<feature type="transmembrane region" description="Helical" evidence="1">
    <location>
        <begin position="12"/>
        <end position="37"/>
    </location>
</feature>